<evidence type="ECO:0000313" key="4">
    <source>
        <dbReference type="EMBL" id="UVI66441.1"/>
    </source>
</evidence>
<dbReference type="InterPro" id="IPR011008">
    <property type="entry name" value="Dimeric_a/b-barrel"/>
</dbReference>
<feature type="compositionally biased region" description="Pro residues" evidence="2">
    <location>
        <begin position="122"/>
        <end position="136"/>
    </location>
</feature>
<evidence type="ECO:0000256" key="1">
    <source>
        <dbReference type="ARBA" id="ARBA00011738"/>
    </source>
</evidence>
<evidence type="ECO:0000256" key="2">
    <source>
        <dbReference type="SAM" id="MobiDB-lite"/>
    </source>
</evidence>
<name>A0A9E7Q7W0_9CARY</name>
<feature type="domain" description="Stress-response A/B barrel" evidence="3">
    <location>
        <begin position="4"/>
        <end position="98"/>
    </location>
</feature>
<organism evidence="4">
    <name type="scientific">Plumbago zeylanica</name>
    <dbReference type="NCBI Taxonomy" id="76149"/>
    <lineage>
        <taxon>Eukaryota</taxon>
        <taxon>Viridiplantae</taxon>
        <taxon>Streptophyta</taxon>
        <taxon>Embryophyta</taxon>
        <taxon>Tracheophyta</taxon>
        <taxon>Spermatophyta</taxon>
        <taxon>Magnoliopsida</taxon>
        <taxon>eudicotyledons</taxon>
        <taxon>Gunneridae</taxon>
        <taxon>Pentapetalae</taxon>
        <taxon>Caryophyllales</taxon>
        <taxon>Plumbaginaceae</taxon>
        <taxon>Plumbago</taxon>
    </lineage>
</organism>
<proteinExistence type="evidence at transcript level"/>
<evidence type="ECO:0000259" key="3">
    <source>
        <dbReference type="SMART" id="SM00886"/>
    </source>
</evidence>
<protein>
    <submittedName>
        <fullName evidence="4">Cyclase3</fullName>
    </submittedName>
</protein>
<dbReference type="Gene3D" id="3.30.70.100">
    <property type="match status" value="1"/>
</dbReference>
<dbReference type="SMART" id="SM00886">
    <property type="entry name" value="Dabb"/>
    <property type="match status" value="1"/>
</dbReference>
<reference evidence="4" key="1">
    <citation type="journal article" date="2022" name="J. Plant Res.">
        <title>Artificial microRNA mediated silencing of cyclase and aldo-keto reductase genes reveal their involvement in the plumbagin biosynthetic pathway.</title>
        <authorList>
            <person name="Vasav A.P."/>
            <person name="Meshram B.G."/>
            <person name="Pable A.A."/>
            <person name="Barvkar V.T."/>
        </authorList>
    </citation>
    <scope>NUCLEOTIDE SEQUENCE</scope>
</reference>
<sequence>MGEMKHLVMAKFKEGVAVEEIIKEMEKMVSEVDLVLSFEWGEDVQSPEMLRQGFTHAFLMTFRSQEEFASFVVHPQHVDFSTTFTAAIDNVILLDFPTVAVKPKVDIKPVVVDTADATAVEAPPPPAATETEPPPAAQAAALAEEAPSQPVA</sequence>
<comment type="subunit">
    <text evidence="1">Homodimer.</text>
</comment>
<dbReference type="AlphaFoldDB" id="A0A9E7Q7W0"/>
<dbReference type="PANTHER" id="PTHR33178:SF4">
    <property type="entry name" value="EXPRESSED PROTEIN"/>
    <property type="match status" value="1"/>
</dbReference>
<dbReference type="Pfam" id="PF07876">
    <property type="entry name" value="Dabb"/>
    <property type="match status" value="1"/>
</dbReference>
<dbReference type="PANTHER" id="PTHR33178">
    <property type="match status" value="1"/>
</dbReference>
<dbReference type="InterPro" id="IPR044662">
    <property type="entry name" value="HS1/DABB1-like"/>
</dbReference>
<feature type="compositionally biased region" description="Low complexity" evidence="2">
    <location>
        <begin position="137"/>
        <end position="152"/>
    </location>
</feature>
<dbReference type="EMBL" id="ON375528">
    <property type="protein sequence ID" value="UVI66441.1"/>
    <property type="molecule type" value="mRNA"/>
</dbReference>
<accession>A0A9E7Q7W0</accession>
<dbReference type="InterPro" id="IPR013097">
    <property type="entry name" value="Dabb"/>
</dbReference>
<dbReference type="SUPFAM" id="SSF54909">
    <property type="entry name" value="Dimeric alpha+beta barrel"/>
    <property type="match status" value="1"/>
</dbReference>
<feature type="region of interest" description="Disordered" evidence="2">
    <location>
        <begin position="118"/>
        <end position="152"/>
    </location>
</feature>